<comment type="cofactor">
    <cofactor evidence="1">
        <name>FMN</name>
        <dbReference type="ChEBI" id="CHEBI:58210"/>
    </cofactor>
</comment>
<dbReference type="GO" id="GO:0016491">
    <property type="term" value="F:oxidoreductase activity"/>
    <property type="evidence" value="ECO:0007669"/>
    <property type="project" value="UniProtKB-KW"/>
</dbReference>
<dbReference type="STRING" id="1322246.BN4_20239"/>
<dbReference type="PANTHER" id="PTHR43673:SF2">
    <property type="entry name" value="NITROREDUCTASE"/>
    <property type="match status" value="1"/>
</dbReference>
<keyword evidence="3" id="KW-0285">Flavoprotein</keyword>
<dbReference type="KEGG" id="dpi:BN4_20239"/>
<evidence type="ECO:0000259" key="6">
    <source>
        <dbReference type="Pfam" id="PF00881"/>
    </source>
</evidence>
<evidence type="ECO:0000256" key="2">
    <source>
        <dbReference type="ARBA" id="ARBA00007118"/>
    </source>
</evidence>
<organism evidence="7 8">
    <name type="scientific">Pseudodesulfovibrio piezophilus (strain DSM 21447 / JCM 15486 / C1TLV30)</name>
    <name type="common">Desulfovibrio piezophilus</name>
    <dbReference type="NCBI Taxonomy" id="1322246"/>
    <lineage>
        <taxon>Bacteria</taxon>
        <taxon>Pseudomonadati</taxon>
        <taxon>Thermodesulfobacteriota</taxon>
        <taxon>Desulfovibrionia</taxon>
        <taxon>Desulfovibrionales</taxon>
        <taxon>Desulfovibrionaceae</taxon>
    </lineage>
</organism>
<proteinExistence type="inferred from homology"/>
<accession>M1WKW4</accession>
<keyword evidence="5" id="KW-0560">Oxidoreductase</keyword>
<dbReference type="PANTHER" id="PTHR43673">
    <property type="entry name" value="NAD(P)H NITROREDUCTASE YDGI-RELATED"/>
    <property type="match status" value="1"/>
</dbReference>
<evidence type="ECO:0000256" key="1">
    <source>
        <dbReference type="ARBA" id="ARBA00001917"/>
    </source>
</evidence>
<dbReference type="BioCyc" id="DPIE1322246:BN4_RS15415-MONOMER"/>
<dbReference type="AlphaFoldDB" id="M1WKW4"/>
<dbReference type="RefSeq" id="WP_015416343.1">
    <property type="nucleotide sequence ID" value="NC_020409.1"/>
</dbReference>
<evidence type="ECO:0000313" key="7">
    <source>
        <dbReference type="EMBL" id="CCH50301.1"/>
    </source>
</evidence>
<dbReference type="Pfam" id="PF00881">
    <property type="entry name" value="Nitroreductase"/>
    <property type="match status" value="1"/>
</dbReference>
<dbReference type="Proteomes" id="UP000011724">
    <property type="component" value="Chromosome"/>
</dbReference>
<protein>
    <submittedName>
        <fullName evidence="7">Nitroreductase</fullName>
    </submittedName>
</protein>
<name>M1WKW4_PSEP2</name>
<dbReference type="PATRIC" id="fig|879567.3.peg.3316"/>
<reference evidence="7 8" key="1">
    <citation type="journal article" date="2013" name="PLoS ONE">
        <title>The first genomic and proteomic characterization of a deep-sea sulfate reducer: insights into the piezophilic lifestyle of Desulfovibrio piezophilus.</title>
        <authorList>
            <person name="Pradel N."/>
            <person name="Ji B."/>
            <person name="Gimenez G."/>
            <person name="Talla E."/>
            <person name="Lenoble P."/>
            <person name="Garel M."/>
            <person name="Tamburini C."/>
            <person name="Fourquet P."/>
            <person name="Lebrun R."/>
            <person name="Bertin P."/>
            <person name="Denis Y."/>
            <person name="Pophillat M."/>
            <person name="Barbe V."/>
            <person name="Ollivier B."/>
            <person name="Dolla A."/>
        </authorList>
    </citation>
    <scope>NUCLEOTIDE SEQUENCE [LARGE SCALE GENOMIC DNA]</scope>
    <source>
        <strain evidence="8">DSM 10523 / SB164P1</strain>
    </source>
</reference>
<reference evidence="8" key="2">
    <citation type="journal article" date="2013" name="Stand. Genomic Sci.">
        <title>Complete genome sequence of Desulfocapsa sulfexigens, a marine deltaproteobacterium specialized in disproportionating inorganic sulfur compounds.</title>
        <authorList>
            <person name="Finster K.W."/>
            <person name="Kjeldsen K.U."/>
            <person name="Kube M."/>
            <person name="Reinhardt R."/>
            <person name="Mussmann M."/>
            <person name="Amann R."/>
            <person name="Schreiber L."/>
        </authorList>
    </citation>
    <scope>NUCLEOTIDE SEQUENCE [LARGE SCALE GENOMIC DNA]</scope>
    <source>
        <strain evidence="8">DSM 10523 / SB164P1</strain>
    </source>
</reference>
<dbReference type="HOGENOM" id="CLU_070764_7_1_7"/>
<evidence type="ECO:0000256" key="3">
    <source>
        <dbReference type="ARBA" id="ARBA00022630"/>
    </source>
</evidence>
<keyword evidence="4" id="KW-0288">FMN</keyword>
<dbReference type="InterPro" id="IPR029479">
    <property type="entry name" value="Nitroreductase"/>
</dbReference>
<gene>
    <name evidence="7" type="ordered locus">BN4_20239</name>
</gene>
<keyword evidence="8" id="KW-1185">Reference proteome</keyword>
<evidence type="ECO:0000313" key="8">
    <source>
        <dbReference type="Proteomes" id="UP000011724"/>
    </source>
</evidence>
<evidence type="ECO:0000256" key="4">
    <source>
        <dbReference type="ARBA" id="ARBA00022643"/>
    </source>
</evidence>
<dbReference type="InterPro" id="IPR000415">
    <property type="entry name" value="Nitroreductase-like"/>
</dbReference>
<feature type="domain" description="Nitroreductase" evidence="6">
    <location>
        <begin position="13"/>
        <end position="190"/>
    </location>
</feature>
<evidence type="ECO:0000256" key="5">
    <source>
        <dbReference type="ARBA" id="ARBA00023002"/>
    </source>
</evidence>
<dbReference type="eggNOG" id="COG0778">
    <property type="taxonomic scope" value="Bacteria"/>
</dbReference>
<dbReference type="SUPFAM" id="SSF55469">
    <property type="entry name" value="FMN-dependent nitroreductase-like"/>
    <property type="match status" value="1"/>
</dbReference>
<comment type="similarity">
    <text evidence="2">Belongs to the nitroreductase family.</text>
</comment>
<dbReference type="Gene3D" id="3.40.109.10">
    <property type="entry name" value="NADH Oxidase"/>
    <property type="match status" value="1"/>
</dbReference>
<sequence length="210" mass="23278">MRDVPMTGVEEAILKRYSVREFLPDPVTPDQVAALLEAARLAPSSLNSQPWRFKVVQDEENLAWFGTKPVSRSQTWLSKAGAIFVCCADLTGYVRDSQASAFFYREHDLIRGDSMDGIEEYVEREVHASETARFGAAAMNVGFAASFMMLRAVEIGLGSCWIGMFNETNIKAHLGIDPSLRVVGLLAVGHPASDTPSVRKRKELDEIILR</sequence>
<dbReference type="EMBL" id="FO203427">
    <property type="protein sequence ID" value="CCH50301.1"/>
    <property type="molecule type" value="Genomic_DNA"/>
</dbReference>